<name>A0ABQ6PKE8_9BACT</name>
<evidence type="ECO:0000256" key="7">
    <source>
        <dbReference type="ARBA" id="ARBA00023065"/>
    </source>
</evidence>
<protein>
    <recommendedName>
        <fullName evidence="9">Multidrug-efflux transporter</fullName>
    </recommendedName>
</protein>
<keyword evidence="4" id="KW-1003">Cell membrane</keyword>
<dbReference type="RefSeq" id="WP_338222523.1">
    <property type="nucleotide sequence ID" value="NZ_BTPD01000001.1"/>
</dbReference>
<feature type="transmembrane region" description="Helical" evidence="10">
    <location>
        <begin position="315"/>
        <end position="334"/>
    </location>
</feature>
<keyword evidence="6 10" id="KW-1133">Transmembrane helix</keyword>
<keyword evidence="2" id="KW-0813">Transport</keyword>
<feature type="transmembrane region" description="Helical" evidence="10">
    <location>
        <begin position="247"/>
        <end position="268"/>
    </location>
</feature>
<feature type="transmembrane region" description="Helical" evidence="10">
    <location>
        <begin position="157"/>
        <end position="179"/>
    </location>
</feature>
<dbReference type="InterPro" id="IPR002528">
    <property type="entry name" value="MATE_fam"/>
</dbReference>
<feature type="transmembrane region" description="Helical" evidence="10">
    <location>
        <begin position="191"/>
        <end position="212"/>
    </location>
</feature>
<feature type="transmembrane region" description="Helical" evidence="10">
    <location>
        <begin position="414"/>
        <end position="432"/>
    </location>
</feature>
<dbReference type="PIRSF" id="PIRSF006603">
    <property type="entry name" value="DinF"/>
    <property type="match status" value="1"/>
</dbReference>
<evidence type="ECO:0000313" key="11">
    <source>
        <dbReference type="EMBL" id="GMQ27720.1"/>
    </source>
</evidence>
<gene>
    <name evidence="11" type="ORF">Aconfl_03620</name>
</gene>
<organism evidence="11 12">
    <name type="scientific">Algoriphagus confluentis</name>
    <dbReference type="NCBI Taxonomy" id="1697556"/>
    <lineage>
        <taxon>Bacteria</taxon>
        <taxon>Pseudomonadati</taxon>
        <taxon>Bacteroidota</taxon>
        <taxon>Cytophagia</taxon>
        <taxon>Cytophagales</taxon>
        <taxon>Cyclobacteriaceae</taxon>
        <taxon>Algoriphagus</taxon>
    </lineage>
</organism>
<proteinExistence type="predicted"/>
<sequence>MTIRDHFKTTFILAYPVMLSQLGQVAVGVADSMMVGQLGPVPLAASALANSIFFVIMMFGIGVSMGITPLVSVADGKSRLKRISRLFSHGLWINVTAGILLIGVILGLSQGLSYLEQPEEVVVLALPYLFIITASLLPMMVFQTFKQLAEGLSQTKQAMYITIFCNLVNVFLNWVFIWGKFGFPEMGLNGAGLATLISRILMMLMMGGYILTSSRYKKYHLKLRNPHASFPMLTRILKIGIPTGFQYIFEVSAFGTAAIMMGWIGVNALAGHQIALNLASISYMMATGLSTAGMIRVSNQIGKGNFKAMREAGMVVFGLVMAFMFGCAVIFVVFRNFLPELYIDDPEVIALSSSLLIIAGLFQLSDGVQVVGLGVLRGLEDVKIPTLVTLMAYWVLGLPLGYVLAFEFGFDEKGIWYGLLIGLSITAVLLFFRFNTLSKKKISSSLASHSPASMAE</sequence>
<dbReference type="InterPro" id="IPR050222">
    <property type="entry name" value="MATE_MdtK"/>
</dbReference>
<keyword evidence="3" id="KW-0050">Antiport</keyword>
<evidence type="ECO:0000256" key="6">
    <source>
        <dbReference type="ARBA" id="ARBA00022989"/>
    </source>
</evidence>
<keyword evidence="7" id="KW-0406">Ion transport</keyword>
<evidence type="ECO:0000256" key="1">
    <source>
        <dbReference type="ARBA" id="ARBA00004651"/>
    </source>
</evidence>
<evidence type="ECO:0000256" key="4">
    <source>
        <dbReference type="ARBA" id="ARBA00022475"/>
    </source>
</evidence>
<evidence type="ECO:0000313" key="12">
    <source>
        <dbReference type="Proteomes" id="UP001338309"/>
    </source>
</evidence>
<dbReference type="EMBL" id="BTPD01000001">
    <property type="protein sequence ID" value="GMQ27720.1"/>
    <property type="molecule type" value="Genomic_DNA"/>
</dbReference>
<keyword evidence="5 10" id="KW-0812">Transmembrane</keyword>
<dbReference type="InterPro" id="IPR048279">
    <property type="entry name" value="MdtK-like"/>
</dbReference>
<feature type="transmembrane region" description="Helical" evidence="10">
    <location>
        <begin position="12"/>
        <end position="30"/>
    </location>
</feature>
<keyword evidence="8 10" id="KW-0472">Membrane</keyword>
<evidence type="ECO:0000256" key="5">
    <source>
        <dbReference type="ARBA" id="ARBA00022692"/>
    </source>
</evidence>
<dbReference type="Proteomes" id="UP001338309">
    <property type="component" value="Unassembled WGS sequence"/>
</dbReference>
<comment type="caution">
    <text evidence="11">The sequence shown here is derived from an EMBL/GenBank/DDBJ whole genome shotgun (WGS) entry which is preliminary data.</text>
</comment>
<evidence type="ECO:0000256" key="2">
    <source>
        <dbReference type="ARBA" id="ARBA00022448"/>
    </source>
</evidence>
<feature type="transmembrane region" description="Helical" evidence="10">
    <location>
        <begin position="121"/>
        <end position="145"/>
    </location>
</feature>
<evidence type="ECO:0000256" key="8">
    <source>
        <dbReference type="ARBA" id="ARBA00023136"/>
    </source>
</evidence>
<evidence type="ECO:0000256" key="9">
    <source>
        <dbReference type="ARBA" id="ARBA00031636"/>
    </source>
</evidence>
<dbReference type="NCBIfam" id="TIGR00797">
    <property type="entry name" value="matE"/>
    <property type="match status" value="1"/>
</dbReference>
<evidence type="ECO:0000256" key="3">
    <source>
        <dbReference type="ARBA" id="ARBA00022449"/>
    </source>
</evidence>
<feature type="transmembrane region" description="Helical" evidence="10">
    <location>
        <begin position="50"/>
        <end position="74"/>
    </location>
</feature>
<accession>A0ABQ6PKE8</accession>
<comment type="subcellular location">
    <subcellularLocation>
        <location evidence="1">Cell membrane</location>
        <topology evidence="1">Multi-pass membrane protein</topology>
    </subcellularLocation>
</comment>
<dbReference type="Pfam" id="PF01554">
    <property type="entry name" value="MatE"/>
    <property type="match status" value="2"/>
</dbReference>
<feature type="transmembrane region" description="Helical" evidence="10">
    <location>
        <begin position="274"/>
        <end position="295"/>
    </location>
</feature>
<dbReference type="PANTHER" id="PTHR43298:SF2">
    <property type="entry name" value="FMN_FAD EXPORTER YEEO-RELATED"/>
    <property type="match status" value="1"/>
</dbReference>
<feature type="transmembrane region" description="Helical" evidence="10">
    <location>
        <begin position="388"/>
        <end position="408"/>
    </location>
</feature>
<evidence type="ECO:0000256" key="10">
    <source>
        <dbReference type="SAM" id="Phobius"/>
    </source>
</evidence>
<feature type="transmembrane region" description="Helical" evidence="10">
    <location>
        <begin position="354"/>
        <end position="376"/>
    </location>
</feature>
<dbReference type="CDD" id="cd13131">
    <property type="entry name" value="MATE_NorM_like"/>
    <property type="match status" value="1"/>
</dbReference>
<dbReference type="PANTHER" id="PTHR43298">
    <property type="entry name" value="MULTIDRUG RESISTANCE PROTEIN NORM-RELATED"/>
    <property type="match status" value="1"/>
</dbReference>
<reference evidence="11 12" key="1">
    <citation type="submission" date="2023-08" db="EMBL/GenBank/DDBJ databases">
        <title>Draft genome sequence of Algoriphagus confluentis.</title>
        <authorList>
            <person name="Takatani N."/>
            <person name="Hosokawa M."/>
            <person name="Sawabe T."/>
        </authorList>
    </citation>
    <scope>NUCLEOTIDE SEQUENCE [LARGE SCALE GENOMIC DNA]</scope>
    <source>
        <strain evidence="11 12">NBRC 111222</strain>
    </source>
</reference>
<keyword evidence="12" id="KW-1185">Reference proteome</keyword>
<feature type="transmembrane region" description="Helical" evidence="10">
    <location>
        <begin position="86"/>
        <end position="109"/>
    </location>
</feature>